<dbReference type="AlphaFoldDB" id="A0A512RDY0"/>
<dbReference type="OrthoDB" id="9786191at2"/>
<gene>
    <name evidence="2" type="ORF">CCY01nite_01760</name>
</gene>
<evidence type="ECO:0000313" key="3">
    <source>
        <dbReference type="Proteomes" id="UP000321436"/>
    </source>
</evidence>
<reference evidence="2 3" key="1">
    <citation type="submission" date="2019-07" db="EMBL/GenBank/DDBJ databases">
        <title>Whole genome shotgun sequence of Chitinophaga cymbidii NBRC 109752.</title>
        <authorList>
            <person name="Hosoyama A."/>
            <person name="Uohara A."/>
            <person name="Ohji S."/>
            <person name="Ichikawa N."/>
        </authorList>
    </citation>
    <scope>NUCLEOTIDE SEQUENCE [LARGE SCALE GENOMIC DNA]</scope>
    <source>
        <strain evidence="2 3">NBRC 109752</strain>
    </source>
</reference>
<dbReference type="EMBL" id="BKAU01000001">
    <property type="protein sequence ID" value="GEP93916.1"/>
    <property type="molecule type" value="Genomic_DNA"/>
</dbReference>
<organism evidence="2 3">
    <name type="scientific">Chitinophaga cymbidii</name>
    <dbReference type="NCBI Taxonomy" id="1096750"/>
    <lineage>
        <taxon>Bacteria</taxon>
        <taxon>Pseudomonadati</taxon>
        <taxon>Bacteroidota</taxon>
        <taxon>Chitinophagia</taxon>
        <taxon>Chitinophagales</taxon>
        <taxon>Chitinophagaceae</taxon>
        <taxon>Chitinophaga</taxon>
    </lineage>
</organism>
<keyword evidence="3" id="KW-1185">Reference proteome</keyword>
<dbReference type="Gene3D" id="2.60.120.230">
    <property type="match status" value="1"/>
</dbReference>
<accession>A0A512RDY0</accession>
<sequence>MPCFAQQPTYYKDIAPIIARACASCHRPGEAAPFSLLTYEDVSKRATFIKEVTQSRYMPPWKADPHYARYANERLLQPGEIQLIADWVDAKMLKGNKTATTAYPVTGTQYHRPPDLTLKALHSFSVKGDNTERFVVFRVPFSLKDSMNVAAVEFISSNKKVVHHVNYAVYDVAEDIDINVGEDQLNVTDSERSRYDEYAPLRKNMRYYGGWIPGASFESYPADIGWVMPRRGVVLITVHYAATGRDEEELCGINLFFRKEKIKRVASVINVGSGGVGEKDIEPYFFIQPDTIKKFSLQITTPHQDQSLLYVWPHMHLLGKTFKAWAVTPAGDTIPLVHIPEWDFKWQEIYKFRRAVKIPKGSVLTVEGVYDNTRANPANPFNPPRVIYSSGDMKSVDEMLTLVMLFVPYEEGDEERLVFQEKIP</sequence>
<evidence type="ECO:0000256" key="1">
    <source>
        <dbReference type="ARBA" id="ARBA00023157"/>
    </source>
</evidence>
<comment type="caution">
    <text evidence="2">The sequence shown here is derived from an EMBL/GenBank/DDBJ whole genome shotgun (WGS) entry which is preliminary data.</text>
</comment>
<dbReference type="GO" id="GO:0016715">
    <property type="term" value="F:oxidoreductase activity, acting on paired donors, with incorporation or reduction of molecular oxygen, reduced ascorbate as one donor, and incorporation of one atom of oxygen"/>
    <property type="evidence" value="ECO:0007669"/>
    <property type="project" value="InterPro"/>
</dbReference>
<protein>
    <submittedName>
        <fullName evidence="2">Uncharacterized protein</fullName>
    </submittedName>
</protein>
<proteinExistence type="predicted"/>
<name>A0A512RDY0_9BACT</name>
<dbReference type="SUPFAM" id="SSF49742">
    <property type="entry name" value="PHM/PNGase F"/>
    <property type="match status" value="2"/>
</dbReference>
<dbReference type="InterPro" id="IPR036939">
    <property type="entry name" value="Cu2_ascorb_mOase_N_sf"/>
</dbReference>
<dbReference type="Gene3D" id="2.60.120.310">
    <property type="entry name" value="Copper type II, ascorbate-dependent monooxygenase, N-terminal domain"/>
    <property type="match status" value="1"/>
</dbReference>
<dbReference type="Proteomes" id="UP000321436">
    <property type="component" value="Unassembled WGS sequence"/>
</dbReference>
<dbReference type="InterPro" id="IPR008977">
    <property type="entry name" value="PHM/PNGase_F_dom_sf"/>
</dbReference>
<dbReference type="InterPro" id="IPR014784">
    <property type="entry name" value="Cu2_ascorb_mOase-like_C"/>
</dbReference>
<keyword evidence="1" id="KW-1015">Disulfide bond</keyword>
<dbReference type="GO" id="GO:0005507">
    <property type="term" value="F:copper ion binding"/>
    <property type="evidence" value="ECO:0007669"/>
    <property type="project" value="InterPro"/>
</dbReference>
<evidence type="ECO:0000313" key="2">
    <source>
        <dbReference type="EMBL" id="GEP93916.1"/>
    </source>
</evidence>